<name>A0A834C7X0_ORYME</name>
<organism evidence="1 2">
    <name type="scientific">Oryzias melastigma</name>
    <name type="common">Marine medaka</name>
    <dbReference type="NCBI Taxonomy" id="30732"/>
    <lineage>
        <taxon>Eukaryota</taxon>
        <taxon>Metazoa</taxon>
        <taxon>Chordata</taxon>
        <taxon>Craniata</taxon>
        <taxon>Vertebrata</taxon>
        <taxon>Euteleostomi</taxon>
        <taxon>Actinopterygii</taxon>
        <taxon>Neopterygii</taxon>
        <taxon>Teleostei</taxon>
        <taxon>Neoteleostei</taxon>
        <taxon>Acanthomorphata</taxon>
        <taxon>Ovalentaria</taxon>
        <taxon>Atherinomorphae</taxon>
        <taxon>Beloniformes</taxon>
        <taxon>Adrianichthyidae</taxon>
        <taxon>Oryziinae</taxon>
        <taxon>Oryzias</taxon>
    </lineage>
</organism>
<accession>A0A834C7X0</accession>
<proteinExistence type="predicted"/>
<dbReference type="EMBL" id="WKFB01000446">
    <property type="protein sequence ID" value="KAF6722829.1"/>
    <property type="molecule type" value="Genomic_DNA"/>
</dbReference>
<evidence type="ECO:0000313" key="2">
    <source>
        <dbReference type="Proteomes" id="UP000646548"/>
    </source>
</evidence>
<reference evidence="1" key="1">
    <citation type="journal article" name="BMC Genomics">
        <title>Long-read sequencing and de novo genome assembly of marine medaka (Oryzias melastigma).</title>
        <authorList>
            <person name="Liang P."/>
            <person name="Saqib H.S.A."/>
            <person name="Ni X."/>
            <person name="Shen Y."/>
        </authorList>
    </citation>
    <scope>NUCLEOTIDE SEQUENCE</scope>
    <source>
        <strain evidence="1">Bigg-433</strain>
    </source>
</reference>
<dbReference type="Proteomes" id="UP000646548">
    <property type="component" value="Unassembled WGS sequence"/>
</dbReference>
<dbReference type="AlphaFoldDB" id="A0A834C7X0"/>
<gene>
    <name evidence="1" type="ORF">FQA47_014484</name>
</gene>
<evidence type="ECO:0000313" key="1">
    <source>
        <dbReference type="EMBL" id="KAF6722829.1"/>
    </source>
</evidence>
<protein>
    <submittedName>
        <fullName evidence="1">Uncharacterized protein</fullName>
    </submittedName>
</protein>
<comment type="caution">
    <text evidence="1">The sequence shown here is derived from an EMBL/GenBank/DDBJ whole genome shotgun (WGS) entry which is preliminary data.</text>
</comment>
<sequence length="86" mass="9902">MWFLSTHTALSSREKLENYRLCFKARTCGTKVQREAGGFNTRTVPQTAMKHEMFSQNITVLDQNLCDRTTRLQNHEASAPMMPQLP</sequence>